<name>A0A098S2D5_9BACT</name>
<evidence type="ECO:0000313" key="13">
    <source>
        <dbReference type="EMBL" id="KGE86295.1"/>
    </source>
</evidence>
<keyword evidence="4" id="KW-0540">Nuclease</keyword>
<dbReference type="GO" id="GO:0004519">
    <property type="term" value="F:endonuclease activity"/>
    <property type="evidence" value="ECO:0007669"/>
    <property type="project" value="UniProtKB-KW"/>
</dbReference>
<reference evidence="13 14" key="1">
    <citation type="journal article" date="2014" name="Int. J. Syst. Evol. Microbiol.">
        <title>Phaeodactylibacter xiamenensis gen. nov., sp. nov., a member of the family Saprospiraceae isolated from the marine alga Phaeodactylum tricornutum.</title>
        <authorList>
            <person name="Chen Z.Jr."/>
            <person name="Lei X."/>
            <person name="Lai Q."/>
            <person name="Li Y."/>
            <person name="Zhang B."/>
            <person name="Zhang J."/>
            <person name="Zhang H."/>
            <person name="Yang L."/>
            <person name="Zheng W."/>
            <person name="Tian Y."/>
            <person name="Yu Z."/>
            <person name="Xu H.Jr."/>
            <person name="Zheng T."/>
        </authorList>
    </citation>
    <scope>NUCLEOTIDE SEQUENCE [LARGE SCALE GENOMIC DNA]</scope>
    <source>
        <strain evidence="13 14">KD52</strain>
    </source>
</reference>
<dbReference type="InterPro" id="IPR013408">
    <property type="entry name" value="Cas10/Csm1"/>
</dbReference>
<accession>A0A098S2D5</accession>
<evidence type="ECO:0000256" key="3">
    <source>
        <dbReference type="ARBA" id="ARBA00022679"/>
    </source>
</evidence>
<organism evidence="13 14">
    <name type="scientific">Phaeodactylibacter xiamenensis</name>
    <dbReference type="NCBI Taxonomy" id="1524460"/>
    <lineage>
        <taxon>Bacteria</taxon>
        <taxon>Pseudomonadati</taxon>
        <taxon>Bacteroidota</taxon>
        <taxon>Saprospiria</taxon>
        <taxon>Saprospirales</taxon>
        <taxon>Haliscomenobacteraceae</taxon>
        <taxon>Phaeodactylibacter</taxon>
    </lineage>
</organism>
<dbReference type="GO" id="GO:0004527">
    <property type="term" value="F:exonuclease activity"/>
    <property type="evidence" value="ECO:0007669"/>
    <property type="project" value="UniProtKB-KW"/>
</dbReference>
<dbReference type="RefSeq" id="WP_044225545.1">
    <property type="nucleotide sequence ID" value="NZ_JBKAGJ010000026.1"/>
</dbReference>
<dbReference type="PANTHER" id="PTHR36528:SF1">
    <property type="entry name" value="CRISPR SYSTEM SINGLE-STRAND-SPECIFIC DEOXYRIBONUCLEASE CAS10_CSM1 (SUBTYPE III-A)"/>
    <property type="match status" value="1"/>
</dbReference>
<keyword evidence="3" id="KW-0808">Transferase</keyword>
<evidence type="ECO:0000256" key="7">
    <source>
        <dbReference type="ARBA" id="ARBA00022801"/>
    </source>
</evidence>
<gene>
    <name evidence="13" type="ORF">IX84_22325</name>
</gene>
<sequence length="599" mass="68736">MNESYSEQLDMLFEDIKLPEKDYSTFLKIDISGIQDYIFHVQSDKAARTLKGRSFLVQALGWLAEENIKQAVNDDCYTIYNGGGNVYMLVNEEEALLDGMEGRLNDVLTPYSLYICISTVSYAAKDFRNCKRALEQQSAKDKQRKYQGQHEAFHSFELPRDLPDREEKNQEDKWHVLTKQLVKHKGYTIETADGSQQDLLGADGVIRLGDFQLKIVRNPTEDKKLDKSILVNLPTWDNDLLDDGRLKERINKEYKRQAKRDGTPERTVEAGQILEFSVLAALAGKRTGTPKLGILKMDVDNLGMVFGDLPDAQAMTYLSKAFKWFFEERFCEIWNEAFEYNCHARGSDGKYQTKGNPQKKPYSQNLYVVFAGGDDCFVLGGWDTILAFADRIESEFQQFVLELKQHKRTEFLSDRKVTLSAGVELVGPKHPTILFARAANEAIDTAKDYEKERKDEAGKLSNGKHRICLFNEALSWEDYRNCQTWRDRLAGLISSKRCNRSLFYRIQHSSAGFQEMPHPSALQYKQDKFPEEWHLYHFLGRMRNTSSGTFKTVDELVKAYAPALLKVYKNNGGNTHMTYPLAARLAEFSTRTIKLSSDE</sequence>
<dbReference type="Pfam" id="PF18211">
    <property type="entry name" value="Csm1_B"/>
    <property type="match status" value="1"/>
</dbReference>
<evidence type="ECO:0000256" key="5">
    <source>
        <dbReference type="ARBA" id="ARBA00022741"/>
    </source>
</evidence>
<evidence type="ECO:0000256" key="4">
    <source>
        <dbReference type="ARBA" id="ARBA00022722"/>
    </source>
</evidence>
<keyword evidence="9" id="KW-0067">ATP-binding</keyword>
<dbReference type="OrthoDB" id="9768769at2"/>
<dbReference type="AlphaFoldDB" id="A0A098S2D5"/>
<protein>
    <recommendedName>
        <fullName evidence="2">CRISPR system single-strand-specific deoxyribonuclease Cas10/Csm1 (subtype III-A)</fullName>
    </recommendedName>
    <alternativeName>
        <fullName evidence="11">Cyclic oligoadenylate synthase</fullName>
    </alternativeName>
</protein>
<dbReference type="EMBL" id="JPOS01000080">
    <property type="protein sequence ID" value="KGE86295.1"/>
    <property type="molecule type" value="Genomic_DNA"/>
</dbReference>
<comment type="similarity">
    <text evidence="1">Belongs to the CRISPR-associated Cas10/Csm1 family.</text>
</comment>
<proteinExistence type="inferred from homology"/>
<dbReference type="GO" id="GO:0005524">
    <property type="term" value="F:ATP binding"/>
    <property type="evidence" value="ECO:0007669"/>
    <property type="project" value="UniProtKB-KW"/>
</dbReference>
<evidence type="ECO:0000256" key="10">
    <source>
        <dbReference type="ARBA" id="ARBA00023118"/>
    </source>
</evidence>
<evidence type="ECO:0000256" key="1">
    <source>
        <dbReference type="ARBA" id="ARBA00005700"/>
    </source>
</evidence>
<dbReference type="PANTHER" id="PTHR36528">
    <property type="entry name" value="CRISPR SYSTEM SINGLE-STRAND-SPECIFIC DEOXYRIBONUCLEASE CAS10/CSM1 (SUBTYPE III-A)"/>
    <property type="match status" value="1"/>
</dbReference>
<feature type="domain" description="GGDEF" evidence="12">
    <location>
        <begin position="290"/>
        <end position="472"/>
    </location>
</feature>
<keyword evidence="8" id="KW-0269">Exonuclease</keyword>
<dbReference type="Proteomes" id="UP000029736">
    <property type="component" value="Unassembled WGS sequence"/>
</dbReference>
<evidence type="ECO:0000256" key="2">
    <source>
        <dbReference type="ARBA" id="ARBA00014333"/>
    </source>
</evidence>
<keyword evidence="10" id="KW-0051">Antiviral defense</keyword>
<keyword evidence="7" id="KW-0378">Hydrolase</keyword>
<dbReference type="Gene3D" id="3.30.70.270">
    <property type="match status" value="1"/>
</dbReference>
<keyword evidence="14" id="KW-1185">Reference proteome</keyword>
<dbReference type="GO" id="GO:0051607">
    <property type="term" value="P:defense response to virus"/>
    <property type="evidence" value="ECO:0007669"/>
    <property type="project" value="UniProtKB-KW"/>
</dbReference>
<comment type="caution">
    <text evidence="13">The sequence shown here is derived from an EMBL/GenBank/DDBJ whole genome shotgun (WGS) entry which is preliminary data.</text>
</comment>
<dbReference type="GO" id="GO:0016740">
    <property type="term" value="F:transferase activity"/>
    <property type="evidence" value="ECO:0007669"/>
    <property type="project" value="UniProtKB-KW"/>
</dbReference>
<keyword evidence="6" id="KW-0255">Endonuclease</keyword>
<evidence type="ECO:0000256" key="6">
    <source>
        <dbReference type="ARBA" id="ARBA00022759"/>
    </source>
</evidence>
<evidence type="ECO:0000256" key="9">
    <source>
        <dbReference type="ARBA" id="ARBA00022840"/>
    </source>
</evidence>
<dbReference type="Pfam" id="PF22335">
    <property type="entry name" value="Cas10-Cmr2_palm2"/>
    <property type="match status" value="1"/>
</dbReference>
<dbReference type="InterPro" id="IPR041062">
    <property type="entry name" value="Csm1_B"/>
</dbReference>
<dbReference type="NCBIfam" id="TIGR02578">
    <property type="entry name" value="cas_TM1811_Csm1"/>
    <property type="match status" value="1"/>
</dbReference>
<evidence type="ECO:0000256" key="8">
    <source>
        <dbReference type="ARBA" id="ARBA00022839"/>
    </source>
</evidence>
<evidence type="ECO:0000313" key="14">
    <source>
        <dbReference type="Proteomes" id="UP000029736"/>
    </source>
</evidence>
<dbReference type="InterPro" id="IPR000160">
    <property type="entry name" value="GGDEF_dom"/>
</dbReference>
<dbReference type="STRING" id="1524460.IX84_22325"/>
<dbReference type="InterPro" id="IPR043128">
    <property type="entry name" value="Rev_trsase/Diguanyl_cyclase"/>
</dbReference>
<dbReference type="PROSITE" id="PS50887">
    <property type="entry name" value="GGDEF"/>
    <property type="match status" value="1"/>
</dbReference>
<evidence type="ECO:0000259" key="12">
    <source>
        <dbReference type="PROSITE" id="PS50887"/>
    </source>
</evidence>
<dbReference type="InterPro" id="IPR054767">
    <property type="entry name" value="Cas10-Cmr2_palm2"/>
</dbReference>
<evidence type="ECO:0000256" key="11">
    <source>
        <dbReference type="ARBA" id="ARBA00032922"/>
    </source>
</evidence>
<dbReference type="InterPro" id="IPR052117">
    <property type="entry name" value="Cas10/Csm1_subtype-III-A"/>
</dbReference>
<keyword evidence="5" id="KW-0547">Nucleotide-binding</keyword>